<dbReference type="OrthoDB" id="153510at2"/>
<dbReference type="RefSeq" id="WP_127050564.1">
    <property type="nucleotide sequence ID" value="NZ_RZGZ01000003.1"/>
</dbReference>
<dbReference type="InterPro" id="IPR051474">
    <property type="entry name" value="Anti-sigma-K/W_factor"/>
</dbReference>
<sequence>MNRNDDPTFDASVYAAGALDADESAAFEALLESSPAARDELESFERVSAALGLAVQPETPPMDLKASLMARIATTPQLPVESRSRHAAESDADADDTHERSDAPAAPAPEESPVAPVTDIASATAGASAQRRAQPTPGQIRKAQERANRRWYSKPLSYAVAAAAVGVVIVGSSLFAGVVENGNQLPQAVALAEVNAASDVQRTTVDLDEEGGTATLVWSEDLGKSVLVVNGLPQLPDDKTYELWYIGEGGPVSAGVFDTGADGNGWGVLAGALSGDDVVAVTIEKSGGSDGTPTTDPVLVVEPA</sequence>
<keyword evidence="5 12" id="KW-1133">Transmembrane helix</keyword>
<dbReference type="InterPro" id="IPR041916">
    <property type="entry name" value="Anti_sigma_zinc_sf"/>
</dbReference>
<evidence type="ECO:0000256" key="9">
    <source>
        <dbReference type="ARBA" id="ARBA00029829"/>
    </source>
</evidence>
<evidence type="ECO:0000256" key="4">
    <source>
        <dbReference type="ARBA" id="ARBA00022692"/>
    </source>
</evidence>
<evidence type="ECO:0000256" key="5">
    <source>
        <dbReference type="ARBA" id="ARBA00022989"/>
    </source>
</evidence>
<dbReference type="Pfam" id="PF10099">
    <property type="entry name" value="RskA_C"/>
    <property type="match status" value="1"/>
</dbReference>
<evidence type="ECO:0000259" key="13">
    <source>
        <dbReference type="Pfam" id="PF10099"/>
    </source>
</evidence>
<evidence type="ECO:0000256" key="10">
    <source>
        <dbReference type="ARBA" id="ARBA00030803"/>
    </source>
</evidence>
<evidence type="ECO:0000256" key="8">
    <source>
        <dbReference type="ARBA" id="ARBA00023163"/>
    </source>
</evidence>
<dbReference type="EMBL" id="RZGZ01000003">
    <property type="protein sequence ID" value="RUQ98999.1"/>
    <property type="molecule type" value="Genomic_DNA"/>
</dbReference>
<keyword evidence="6" id="KW-0805">Transcription regulation</keyword>
<feature type="region of interest" description="Disordered" evidence="11">
    <location>
        <begin position="75"/>
        <end position="146"/>
    </location>
</feature>
<keyword evidence="7 12" id="KW-0472">Membrane</keyword>
<dbReference type="GO" id="GO:0005886">
    <property type="term" value="C:plasma membrane"/>
    <property type="evidence" value="ECO:0007669"/>
    <property type="project" value="UniProtKB-SubCell"/>
</dbReference>
<comment type="subcellular location">
    <subcellularLocation>
        <location evidence="2">Cell membrane</location>
    </subcellularLocation>
    <subcellularLocation>
        <location evidence="1">Membrane</location>
        <topology evidence="1">Single-pass membrane protein</topology>
    </subcellularLocation>
</comment>
<feature type="compositionally biased region" description="Basic and acidic residues" evidence="11">
    <location>
        <begin position="82"/>
        <end position="102"/>
    </location>
</feature>
<feature type="domain" description="Anti-sigma K factor RskA C-terminal" evidence="13">
    <location>
        <begin position="159"/>
        <end position="298"/>
    </location>
</feature>
<dbReference type="Proteomes" id="UP000274909">
    <property type="component" value="Unassembled WGS sequence"/>
</dbReference>
<evidence type="ECO:0000256" key="2">
    <source>
        <dbReference type="ARBA" id="ARBA00004236"/>
    </source>
</evidence>
<dbReference type="PANTHER" id="PTHR37461:SF1">
    <property type="entry name" value="ANTI-SIGMA-K FACTOR RSKA"/>
    <property type="match status" value="1"/>
</dbReference>
<dbReference type="GO" id="GO:0006417">
    <property type="term" value="P:regulation of translation"/>
    <property type="evidence" value="ECO:0007669"/>
    <property type="project" value="TreeGrafter"/>
</dbReference>
<evidence type="ECO:0000256" key="1">
    <source>
        <dbReference type="ARBA" id="ARBA00004167"/>
    </source>
</evidence>
<dbReference type="InterPro" id="IPR018764">
    <property type="entry name" value="RskA_C"/>
</dbReference>
<comment type="caution">
    <text evidence="14">The sequence shown here is derived from an EMBL/GenBank/DDBJ whole genome shotgun (WGS) entry which is preliminary data.</text>
</comment>
<keyword evidence="8" id="KW-0804">Transcription</keyword>
<dbReference type="AlphaFoldDB" id="A0A433JPX2"/>
<dbReference type="PANTHER" id="PTHR37461">
    <property type="entry name" value="ANTI-SIGMA-K FACTOR RSKA"/>
    <property type="match status" value="1"/>
</dbReference>
<evidence type="ECO:0000313" key="14">
    <source>
        <dbReference type="EMBL" id="RUQ98999.1"/>
    </source>
</evidence>
<evidence type="ECO:0000256" key="7">
    <source>
        <dbReference type="ARBA" id="ARBA00023136"/>
    </source>
</evidence>
<dbReference type="GO" id="GO:0016989">
    <property type="term" value="F:sigma factor antagonist activity"/>
    <property type="evidence" value="ECO:0007669"/>
    <property type="project" value="TreeGrafter"/>
</dbReference>
<gene>
    <name evidence="14" type="ORF">ELQ94_11795</name>
</gene>
<feature type="compositionally biased region" description="Low complexity" evidence="11">
    <location>
        <begin position="103"/>
        <end position="117"/>
    </location>
</feature>
<feature type="compositionally biased region" description="Polar residues" evidence="11">
    <location>
        <begin position="125"/>
        <end position="137"/>
    </location>
</feature>
<evidence type="ECO:0000256" key="12">
    <source>
        <dbReference type="SAM" id="Phobius"/>
    </source>
</evidence>
<keyword evidence="15" id="KW-1185">Reference proteome</keyword>
<evidence type="ECO:0000256" key="11">
    <source>
        <dbReference type="SAM" id="MobiDB-lite"/>
    </source>
</evidence>
<dbReference type="Gene3D" id="1.10.10.1320">
    <property type="entry name" value="Anti-sigma factor, zinc-finger domain"/>
    <property type="match status" value="1"/>
</dbReference>
<evidence type="ECO:0000256" key="6">
    <source>
        <dbReference type="ARBA" id="ARBA00023015"/>
    </source>
</evidence>
<keyword evidence="4 12" id="KW-0812">Transmembrane</keyword>
<proteinExistence type="predicted"/>
<reference evidence="14 15" key="1">
    <citation type="submission" date="2018-12" db="EMBL/GenBank/DDBJ databases">
        <authorList>
            <person name="Li F."/>
        </authorList>
    </citation>
    <scope>NUCLEOTIDE SEQUENCE [LARGE SCALE GENOMIC DNA]</scope>
    <source>
        <strain evidence="14 15">EGI 6500705</strain>
    </source>
</reference>
<feature type="transmembrane region" description="Helical" evidence="12">
    <location>
        <begin position="156"/>
        <end position="179"/>
    </location>
</feature>
<name>A0A433JPX2_9MICO</name>
<keyword evidence="3" id="KW-1003">Cell membrane</keyword>
<evidence type="ECO:0000313" key="15">
    <source>
        <dbReference type="Proteomes" id="UP000274909"/>
    </source>
</evidence>
<protein>
    <recommendedName>
        <fullName evidence="10">Regulator of SigK</fullName>
    </recommendedName>
    <alternativeName>
        <fullName evidence="9">Sigma-K anti-sigma factor RskA</fullName>
    </alternativeName>
</protein>
<accession>A0A433JPX2</accession>
<evidence type="ECO:0000256" key="3">
    <source>
        <dbReference type="ARBA" id="ARBA00022475"/>
    </source>
</evidence>
<organism evidence="14 15">
    <name type="scientific">Labedella endophytica</name>
    <dbReference type="NCBI Taxonomy" id="1523160"/>
    <lineage>
        <taxon>Bacteria</taxon>
        <taxon>Bacillati</taxon>
        <taxon>Actinomycetota</taxon>
        <taxon>Actinomycetes</taxon>
        <taxon>Micrococcales</taxon>
        <taxon>Microbacteriaceae</taxon>
        <taxon>Labedella</taxon>
    </lineage>
</organism>